<gene>
    <name evidence="1" type="ORF">PPAR1163_LOCUS20776</name>
</gene>
<dbReference type="EMBL" id="HBGJ01032851">
    <property type="protein sequence ID" value="CAD9262395.1"/>
    <property type="molecule type" value="Transcribed_RNA"/>
</dbReference>
<proteinExistence type="predicted"/>
<accession>A0A7S1UDA8</accession>
<protein>
    <submittedName>
        <fullName evidence="1">Uncharacterized protein</fullName>
    </submittedName>
</protein>
<reference evidence="1" key="1">
    <citation type="submission" date="2021-01" db="EMBL/GenBank/DDBJ databases">
        <authorList>
            <person name="Corre E."/>
            <person name="Pelletier E."/>
            <person name="Niang G."/>
            <person name="Scheremetjew M."/>
            <person name="Finn R."/>
            <person name="Kale V."/>
            <person name="Holt S."/>
            <person name="Cochrane G."/>
            <person name="Meng A."/>
            <person name="Brown T."/>
            <person name="Cohen L."/>
        </authorList>
    </citation>
    <scope>NUCLEOTIDE SEQUENCE</scope>
    <source>
        <strain evidence="1">CCMP2877</strain>
    </source>
</reference>
<organism evidence="1">
    <name type="scientific">Phaeomonas parva</name>
    <dbReference type="NCBI Taxonomy" id="124430"/>
    <lineage>
        <taxon>Eukaryota</taxon>
        <taxon>Sar</taxon>
        <taxon>Stramenopiles</taxon>
        <taxon>Ochrophyta</taxon>
        <taxon>Pinguiophyceae</taxon>
        <taxon>Pinguiochrysidales</taxon>
        <taxon>Pinguiochrysidaceae</taxon>
        <taxon>Phaeomonas</taxon>
    </lineage>
</organism>
<sequence>MLLLLKPPAEEVAGAPPVQDEHAHVVAIKYVPQVARPRDVELVELLGRKEDVAAVRCAQAPPQLGDGPEARLAAAAPVAKRKRLGGRVGQGCRRVHPHERLCDASEVLF</sequence>
<evidence type="ECO:0000313" key="1">
    <source>
        <dbReference type="EMBL" id="CAD9262395.1"/>
    </source>
</evidence>
<dbReference type="AlphaFoldDB" id="A0A7S1UDA8"/>
<name>A0A7S1UDA8_9STRA</name>